<dbReference type="InterPro" id="IPR050554">
    <property type="entry name" value="Met_Synthase/Corrinoid"/>
</dbReference>
<evidence type="ECO:0000256" key="1">
    <source>
        <dbReference type="ARBA" id="ARBA00010854"/>
    </source>
</evidence>
<dbReference type="Gene3D" id="3.40.50.280">
    <property type="entry name" value="Cobalamin-binding domain"/>
    <property type="match status" value="1"/>
</dbReference>
<dbReference type="GO" id="GO:0031419">
    <property type="term" value="F:cobalamin binding"/>
    <property type="evidence" value="ECO:0007669"/>
    <property type="project" value="InterPro"/>
</dbReference>
<accession>A0A7C2H5Q9</accession>
<evidence type="ECO:0000259" key="5">
    <source>
        <dbReference type="PROSITE" id="PS51337"/>
    </source>
</evidence>
<organism evidence="6">
    <name type="scientific">Dictyoglomus thermophilum</name>
    <dbReference type="NCBI Taxonomy" id="14"/>
    <lineage>
        <taxon>Bacteria</taxon>
        <taxon>Pseudomonadati</taxon>
        <taxon>Dictyoglomota</taxon>
        <taxon>Dictyoglomia</taxon>
        <taxon>Dictyoglomales</taxon>
        <taxon>Dictyoglomaceae</taxon>
        <taxon>Dictyoglomus</taxon>
    </lineage>
</organism>
<dbReference type="PROSITE" id="PS51337">
    <property type="entry name" value="B12_BINDING_NTER"/>
    <property type="match status" value="1"/>
</dbReference>
<dbReference type="EMBL" id="DTDV01000017">
    <property type="protein sequence ID" value="HGK24032.1"/>
    <property type="molecule type" value="Genomic_DNA"/>
</dbReference>
<feature type="domain" description="B12-binding N-terminal" evidence="5">
    <location>
        <begin position="1"/>
        <end position="88"/>
    </location>
</feature>
<dbReference type="RefSeq" id="WP_012547679.1">
    <property type="nucleotide sequence ID" value="NZ_VTFL01000002.1"/>
</dbReference>
<comment type="caution">
    <text evidence="6">The sequence shown here is derived from an EMBL/GenBank/DDBJ whole genome shotgun (WGS) entry which is preliminary data.</text>
</comment>
<dbReference type="PANTHER" id="PTHR45833">
    <property type="entry name" value="METHIONINE SYNTHASE"/>
    <property type="match status" value="1"/>
</dbReference>
<dbReference type="Pfam" id="PF02310">
    <property type="entry name" value="B12-binding"/>
    <property type="match status" value="1"/>
</dbReference>
<dbReference type="InterPro" id="IPR006158">
    <property type="entry name" value="Cobalamin-bd"/>
</dbReference>
<dbReference type="GO" id="GO:0008705">
    <property type="term" value="F:methionine synthase activity"/>
    <property type="evidence" value="ECO:0007669"/>
    <property type="project" value="TreeGrafter"/>
</dbReference>
<dbReference type="GO" id="GO:0050667">
    <property type="term" value="P:homocysteine metabolic process"/>
    <property type="evidence" value="ECO:0007669"/>
    <property type="project" value="TreeGrafter"/>
</dbReference>
<dbReference type="Gene3D" id="1.10.1240.10">
    <property type="entry name" value="Methionine synthase domain"/>
    <property type="match status" value="1"/>
</dbReference>
<proteinExistence type="inferred from homology"/>
<protein>
    <submittedName>
        <fullName evidence="6">Cobalamin-binding protein</fullName>
    </submittedName>
</protein>
<evidence type="ECO:0000259" key="4">
    <source>
        <dbReference type="PROSITE" id="PS51332"/>
    </source>
</evidence>
<sequence>MVDLKEIAEAVIKGNRKKVQELVSKALEDGLSPEEIINNGLLAGMSVVGERFKNNEIFVPEVLVSARAMQAGMDILKPLIAKNPGIIKGKVVIGTVKGDLHDIGKNLVAMMLEGAGYQVFDLGIDVPPEKFVEAIKEYNPDIVGMSALLTTTMPQMGVTIEVLKKEGVRDKVKVIVGGAPVTETFAKEIGADGYAPDAPSAVELVNQLLGLK</sequence>
<dbReference type="GO" id="GO:0046653">
    <property type="term" value="P:tetrahydrofolate metabolic process"/>
    <property type="evidence" value="ECO:0007669"/>
    <property type="project" value="TreeGrafter"/>
</dbReference>
<dbReference type="InterPro" id="IPR036594">
    <property type="entry name" value="Meth_synthase_dom"/>
</dbReference>
<dbReference type="AlphaFoldDB" id="A0A7C2H5Q9"/>
<dbReference type="GO" id="GO:0005829">
    <property type="term" value="C:cytosol"/>
    <property type="evidence" value="ECO:0007669"/>
    <property type="project" value="TreeGrafter"/>
</dbReference>
<dbReference type="GO" id="GO:0015948">
    <property type="term" value="P:methanogenesis"/>
    <property type="evidence" value="ECO:0007669"/>
    <property type="project" value="InterPro"/>
</dbReference>
<dbReference type="GO" id="GO:0050897">
    <property type="term" value="F:cobalt ion binding"/>
    <property type="evidence" value="ECO:0007669"/>
    <property type="project" value="InterPro"/>
</dbReference>
<name>A0A7C2H5Q9_DICTH</name>
<dbReference type="Pfam" id="PF02607">
    <property type="entry name" value="B12-binding_2"/>
    <property type="match status" value="1"/>
</dbReference>
<comment type="similarity">
    <text evidence="1">Belongs to the methylamine corrinoid protein family.</text>
</comment>
<gene>
    <name evidence="6" type="ORF">ENU78_06330</name>
</gene>
<evidence type="ECO:0000256" key="3">
    <source>
        <dbReference type="ARBA" id="ARBA00023285"/>
    </source>
</evidence>
<dbReference type="InterPro" id="IPR036724">
    <property type="entry name" value="Cobalamin-bd_sf"/>
</dbReference>
<keyword evidence="3" id="KW-0170">Cobalt</keyword>
<dbReference type="InterPro" id="IPR003759">
    <property type="entry name" value="Cbl-bd_cap"/>
</dbReference>
<dbReference type="FunFam" id="3.40.50.280:FF:000003">
    <property type="entry name" value="Dimethylamine methyltransferase corrinoid protein"/>
    <property type="match status" value="1"/>
</dbReference>
<reference evidence="6" key="1">
    <citation type="journal article" date="2020" name="mSystems">
        <title>Genome- and Community-Level Interaction Insights into Carbon Utilization and Element Cycling Functions of Hydrothermarchaeota in Hydrothermal Sediment.</title>
        <authorList>
            <person name="Zhou Z."/>
            <person name="Liu Y."/>
            <person name="Xu W."/>
            <person name="Pan J."/>
            <person name="Luo Z.H."/>
            <person name="Li M."/>
        </authorList>
    </citation>
    <scope>NUCLEOTIDE SEQUENCE [LARGE SCALE GENOMIC DNA]</scope>
    <source>
        <strain evidence="6">SpSt-70</strain>
    </source>
</reference>
<keyword evidence="2" id="KW-0479">Metal-binding</keyword>
<dbReference type="OMA" id="NAMKGGM"/>
<dbReference type="SUPFAM" id="SSF47644">
    <property type="entry name" value="Methionine synthase domain"/>
    <property type="match status" value="1"/>
</dbReference>
<dbReference type="NCBIfam" id="TIGR02370">
    <property type="entry name" value="pyl_corrinoid"/>
    <property type="match status" value="1"/>
</dbReference>
<evidence type="ECO:0000313" key="6">
    <source>
        <dbReference type="EMBL" id="HGK24032.1"/>
    </source>
</evidence>
<dbReference type="CDD" id="cd02070">
    <property type="entry name" value="corrinoid_protein_B12-BD"/>
    <property type="match status" value="1"/>
</dbReference>
<dbReference type="SUPFAM" id="SSF52242">
    <property type="entry name" value="Cobalamin (vitamin B12)-binding domain"/>
    <property type="match status" value="1"/>
</dbReference>
<dbReference type="PROSITE" id="PS51332">
    <property type="entry name" value="B12_BINDING"/>
    <property type="match status" value="1"/>
</dbReference>
<evidence type="ECO:0000256" key="2">
    <source>
        <dbReference type="ARBA" id="ARBA00022723"/>
    </source>
</evidence>
<dbReference type="InterPro" id="IPR012741">
    <property type="entry name" value="Corrinoid_p"/>
</dbReference>
<dbReference type="PANTHER" id="PTHR45833:SF1">
    <property type="entry name" value="METHIONINE SYNTHASE"/>
    <property type="match status" value="1"/>
</dbReference>
<dbReference type="SMART" id="SM01018">
    <property type="entry name" value="B12-binding_2"/>
    <property type="match status" value="1"/>
</dbReference>
<feature type="domain" description="B12-binding" evidence="4">
    <location>
        <begin position="88"/>
        <end position="212"/>
    </location>
</feature>